<dbReference type="InterPro" id="IPR036634">
    <property type="entry name" value="PRD_sf"/>
</dbReference>
<dbReference type="InterPro" id="IPR036388">
    <property type="entry name" value="WH-like_DNA-bd_sf"/>
</dbReference>
<dbReference type="InterPro" id="IPR036390">
    <property type="entry name" value="WH_DNA-bd_sf"/>
</dbReference>
<protein>
    <submittedName>
        <fullName evidence="6">BglG family transcription antiterminator</fullName>
    </submittedName>
</protein>
<name>A0ABW1R4C2_9LACO</name>
<dbReference type="Gene3D" id="1.10.10.10">
    <property type="entry name" value="Winged helix-like DNA-binding domain superfamily/Winged helix DNA-binding domain"/>
    <property type="match status" value="1"/>
</dbReference>
<dbReference type="PROSITE" id="PS51094">
    <property type="entry name" value="PTS_EIIA_TYPE_2"/>
    <property type="match status" value="1"/>
</dbReference>
<dbReference type="Pfam" id="PF08279">
    <property type="entry name" value="HTH_11"/>
    <property type="match status" value="1"/>
</dbReference>
<dbReference type="SUPFAM" id="SSF63520">
    <property type="entry name" value="PTS-regulatory domain, PRD"/>
    <property type="match status" value="1"/>
</dbReference>
<dbReference type="InterPro" id="IPR002178">
    <property type="entry name" value="PTS_EIIA_type-2_dom"/>
</dbReference>
<sequence>MDNQDFRLLNDLIANDSVMIDELAANEHVSKRTLLKYIQNLNDDLDHVAIVQQKQQRLFLQVNDYQKLAKLQTGQLKRELDFNDPDKRQSFIIMQLLQADDFVTLDDLAEQLLISKPTLTRDMTSLRHKLLPYHAEIVSMTNNGIRLVTAVDYDVPIMIENFVYAYYPVQTLPIKGRMTELTNSCQELHLSSHLIAQIERKVISLYLALAAGYHIQQSIPHFYPLWEPSEAVRELTETIEFVLDTAVTPAEETYLLSPLTFQMNDLLSTDCIDARVKANQPLFAQVAKSATLNVQFDFDHFYQQIKTHLLFLINRAIFHVSSTALLPENVAEQYPVANDLAVLTVKTLEHALATTISDIEVSYLTIYFETELEEKQSHETNTVAVAMVGAIGENVTRFIERRLKEIFNGSITMTSFKDVSALKAQSQHFLLIFTNGPINYDDGVSSIVRISTVFRESELQSKLQVSLVEDAIKKQQCHFTYQALDSQAGYLKATQQMIEQKIAVGELNQAFLHDWQLREQKSSCVFEGGVAIPHVIDHSDHKRILISVGVFDHEIKYQDRKVRLVFLVGIPATVDNQLSRVLSEVYDFIFSVAKNQGIYSNLLNFDPQRSLIQITEGI</sequence>
<dbReference type="InterPro" id="IPR016152">
    <property type="entry name" value="PTrfase/Anion_transptr"/>
</dbReference>
<keyword evidence="7" id="KW-1185">Reference proteome</keyword>
<evidence type="ECO:0000259" key="5">
    <source>
        <dbReference type="PROSITE" id="PS51372"/>
    </source>
</evidence>
<dbReference type="Pfam" id="PF00874">
    <property type="entry name" value="PRD"/>
    <property type="match status" value="1"/>
</dbReference>
<dbReference type="Proteomes" id="UP001596253">
    <property type="component" value="Unassembled WGS sequence"/>
</dbReference>
<dbReference type="InterPro" id="IPR050661">
    <property type="entry name" value="BglG_antiterminators"/>
</dbReference>
<feature type="domain" description="PTS EIIA type-2" evidence="4">
    <location>
        <begin position="470"/>
        <end position="618"/>
    </location>
</feature>
<dbReference type="Gene3D" id="1.10.1790.10">
    <property type="entry name" value="PRD domain"/>
    <property type="match status" value="1"/>
</dbReference>
<keyword evidence="2" id="KW-0805">Transcription regulation</keyword>
<evidence type="ECO:0000259" key="4">
    <source>
        <dbReference type="PROSITE" id="PS51094"/>
    </source>
</evidence>
<keyword evidence="3" id="KW-0804">Transcription</keyword>
<feature type="domain" description="PRD" evidence="5">
    <location>
        <begin position="270"/>
        <end position="378"/>
    </location>
</feature>
<dbReference type="Pfam" id="PF00359">
    <property type="entry name" value="PTS_EIIA_2"/>
    <property type="match status" value="1"/>
</dbReference>
<dbReference type="InterPro" id="IPR013196">
    <property type="entry name" value="HTH_11"/>
</dbReference>
<accession>A0ABW1R4C2</accession>
<proteinExistence type="predicted"/>
<dbReference type="SUPFAM" id="SSF46785">
    <property type="entry name" value="Winged helix' DNA-binding domain"/>
    <property type="match status" value="1"/>
</dbReference>
<evidence type="ECO:0000313" key="6">
    <source>
        <dbReference type="EMBL" id="MFC6164726.1"/>
    </source>
</evidence>
<dbReference type="Gene3D" id="3.40.930.10">
    <property type="entry name" value="Mannitol-specific EII, Chain A"/>
    <property type="match status" value="1"/>
</dbReference>
<reference evidence="7" key="1">
    <citation type="journal article" date="2019" name="Int. J. Syst. Evol. Microbiol.">
        <title>The Global Catalogue of Microorganisms (GCM) 10K type strain sequencing project: providing services to taxonomists for standard genome sequencing and annotation.</title>
        <authorList>
            <consortium name="The Broad Institute Genomics Platform"/>
            <consortium name="The Broad Institute Genome Sequencing Center for Infectious Disease"/>
            <person name="Wu L."/>
            <person name="Ma J."/>
        </authorList>
    </citation>
    <scope>NUCLEOTIDE SEQUENCE [LARGE SCALE GENOMIC DNA]</scope>
    <source>
        <strain evidence="7">CCM 8932</strain>
    </source>
</reference>
<dbReference type="PANTHER" id="PTHR30185">
    <property type="entry name" value="CRYPTIC BETA-GLUCOSIDE BGL OPERON ANTITERMINATOR"/>
    <property type="match status" value="1"/>
</dbReference>
<organism evidence="6 7">
    <name type="scientific">Lactiplantibacillus dongliensis</name>
    <dbReference type="NCBI Taxonomy" id="2559919"/>
    <lineage>
        <taxon>Bacteria</taxon>
        <taxon>Bacillati</taxon>
        <taxon>Bacillota</taxon>
        <taxon>Bacilli</taxon>
        <taxon>Lactobacillales</taxon>
        <taxon>Lactobacillaceae</taxon>
        <taxon>Lactiplantibacillus</taxon>
    </lineage>
</organism>
<evidence type="ECO:0000313" key="7">
    <source>
        <dbReference type="Proteomes" id="UP001596253"/>
    </source>
</evidence>
<dbReference type="InterPro" id="IPR011608">
    <property type="entry name" value="PRD"/>
</dbReference>
<dbReference type="PANTHER" id="PTHR30185:SF18">
    <property type="entry name" value="TRANSCRIPTIONAL REGULATOR MTLR"/>
    <property type="match status" value="1"/>
</dbReference>
<keyword evidence="1" id="KW-0677">Repeat</keyword>
<evidence type="ECO:0000256" key="3">
    <source>
        <dbReference type="ARBA" id="ARBA00023163"/>
    </source>
</evidence>
<dbReference type="RefSeq" id="WP_137640538.1">
    <property type="nucleotide sequence ID" value="NZ_BJDK01000022.1"/>
</dbReference>
<dbReference type="PROSITE" id="PS51372">
    <property type="entry name" value="PRD_2"/>
    <property type="match status" value="1"/>
</dbReference>
<comment type="caution">
    <text evidence="6">The sequence shown here is derived from an EMBL/GenBank/DDBJ whole genome shotgun (WGS) entry which is preliminary data.</text>
</comment>
<gene>
    <name evidence="6" type="ORF">ACFP3T_08605</name>
</gene>
<evidence type="ECO:0000256" key="1">
    <source>
        <dbReference type="ARBA" id="ARBA00022737"/>
    </source>
</evidence>
<evidence type="ECO:0000256" key="2">
    <source>
        <dbReference type="ARBA" id="ARBA00023015"/>
    </source>
</evidence>
<dbReference type="EMBL" id="JBHSSD010000037">
    <property type="protein sequence ID" value="MFC6164726.1"/>
    <property type="molecule type" value="Genomic_DNA"/>
</dbReference>
<dbReference type="SUPFAM" id="SSF55804">
    <property type="entry name" value="Phoshotransferase/anion transport protein"/>
    <property type="match status" value="1"/>
</dbReference>